<accession>A0A430FAD1</accession>
<dbReference type="EMBL" id="QXGI01000001">
    <property type="protein sequence ID" value="RSX49800.1"/>
    <property type="molecule type" value="Genomic_DNA"/>
</dbReference>
<evidence type="ECO:0000313" key="2">
    <source>
        <dbReference type="Proteomes" id="UP000288052"/>
    </source>
</evidence>
<sequence length="68" mass="7883">MVTRRDIREKRKEIVREYGSERSLRRKAMTGMITDDERIALQKLDDLRYLEGTGTNGRCGPGRGSVRQ</sequence>
<organism evidence="1 2">
    <name type="scientific">Bifidobacterium castoris</name>
    <dbReference type="NCBI Taxonomy" id="2306972"/>
    <lineage>
        <taxon>Bacteria</taxon>
        <taxon>Bacillati</taxon>
        <taxon>Actinomycetota</taxon>
        <taxon>Actinomycetes</taxon>
        <taxon>Bifidobacteriales</taxon>
        <taxon>Bifidobacteriaceae</taxon>
        <taxon>Bifidobacterium</taxon>
    </lineage>
</organism>
<proteinExistence type="predicted"/>
<dbReference type="AlphaFoldDB" id="A0A430FAD1"/>
<keyword evidence="2" id="KW-1185">Reference proteome</keyword>
<comment type="caution">
    <text evidence="1">The sequence shown here is derived from an EMBL/GenBank/DDBJ whole genome shotgun (WGS) entry which is preliminary data.</text>
</comment>
<reference evidence="1 2" key="1">
    <citation type="submission" date="2018-09" db="EMBL/GenBank/DDBJ databases">
        <title>Characterization of the phylogenetic diversity of five novel species belonging to the genus Bifidobacterium.</title>
        <authorList>
            <person name="Lugli G.A."/>
            <person name="Duranti S."/>
            <person name="Milani C."/>
        </authorList>
    </citation>
    <scope>NUCLEOTIDE SEQUENCE [LARGE SCALE GENOMIC DNA]</scope>
    <source>
        <strain evidence="1 2">2020B</strain>
    </source>
</reference>
<evidence type="ECO:0000313" key="1">
    <source>
        <dbReference type="EMBL" id="RSX49800.1"/>
    </source>
</evidence>
<dbReference type="Proteomes" id="UP000288052">
    <property type="component" value="Unassembled WGS sequence"/>
</dbReference>
<name>A0A430FAD1_9BIFI</name>
<protein>
    <submittedName>
        <fullName evidence="1">Uncharacterized protein</fullName>
    </submittedName>
</protein>
<gene>
    <name evidence="1" type="ORF">D2E22_0261</name>
</gene>